<evidence type="ECO:0000313" key="1">
    <source>
        <dbReference type="EMBL" id="MRN38615.1"/>
    </source>
</evidence>
<dbReference type="RefSeq" id="WP_095502771.1">
    <property type="nucleotide sequence ID" value="NZ_WJXO01000001.1"/>
</dbReference>
<dbReference type="InterPro" id="IPR006487">
    <property type="entry name" value="Phage_lambda_L"/>
</dbReference>
<name>A0A7X2GZ36_9NEIS</name>
<comment type="caution">
    <text evidence="1">The sequence shown here is derived from an EMBL/GenBank/DDBJ whole genome shotgun (WGS) entry which is preliminary data.</text>
</comment>
<dbReference type="GO" id="GO:0046718">
    <property type="term" value="P:symbiont entry into host cell"/>
    <property type="evidence" value="ECO:0007669"/>
    <property type="project" value="InterPro"/>
</dbReference>
<proteinExistence type="predicted"/>
<accession>A0A7X2GZ36</accession>
<evidence type="ECO:0000313" key="2">
    <source>
        <dbReference type="Proteomes" id="UP000486297"/>
    </source>
</evidence>
<dbReference type="Pfam" id="PF05100">
    <property type="entry name" value="Phage_tail_L"/>
    <property type="match status" value="1"/>
</dbReference>
<dbReference type="AlphaFoldDB" id="A0A7X2GZ36"/>
<dbReference type="GO" id="GO:0051536">
    <property type="term" value="F:iron-sulfur cluster binding"/>
    <property type="evidence" value="ECO:0007669"/>
    <property type="project" value="InterPro"/>
</dbReference>
<dbReference type="NCBIfam" id="TIGR01600">
    <property type="entry name" value="phage_tail_L"/>
    <property type="match status" value="1"/>
</dbReference>
<dbReference type="EMBL" id="WJXO01000001">
    <property type="protein sequence ID" value="MRN38615.1"/>
    <property type="molecule type" value="Genomic_DNA"/>
</dbReference>
<gene>
    <name evidence="1" type="ORF">GJU80_09040</name>
</gene>
<dbReference type="GO" id="GO:0030430">
    <property type="term" value="C:host cell cytoplasm"/>
    <property type="evidence" value="ECO:0007669"/>
    <property type="project" value="InterPro"/>
</dbReference>
<protein>
    <submittedName>
        <fullName evidence="1">Phage minor tail protein L</fullName>
    </submittedName>
</protein>
<dbReference type="Proteomes" id="UP000486297">
    <property type="component" value="Unassembled WGS sequence"/>
</dbReference>
<reference evidence="1" key="1">
    <citation type="journal article" name="Emerg. Infect. Dis.">
        <title>Two cases of a newly characterized neisseria species.</title>
        <authorList>
            <person name="Mustapha M."/>
            <person name="Lemos A.P.S."/>
            <person name="Harrison L.H."/>
            <person name="Vantyne D."/>
            <person name="Sacchi C.T."/>
        </authorList>
    </citation>
    <scope>NUCLEOTIDE SEQUENCE</scope>
    <source>
        <strain evidence="1">N.95.16</strain>
    </source>
</reference>
<organism evidence="1 2">
    <name type="scientific">Neisseria brasiliensis</name>
    <dbReference type="NCBI Taxonomy" id="2666100"/>
    <lineage>
        <taxon>Bacteria</taxon>
        <taxon>Pseudomonadati</taxon>
        <taxon>Pseudomonadota</taxon>
        <taxon>Betaproteobacteria</taxon>
        <taxon>Neisseriales</taxon>
        <taxon>Neisseriaceae</taxon>
        <taxon>Neisseria</taxon>
    </lineage>
</organism>
<sequence>MANIPQHTAQEVEQLDVSARVELWELDLRRNGGKLLRFCNQPNEKQQSVVWKGQTYQAYPIQGEGFSFKTEGATDRPTLMVANLHGLVTSALAQDDFLIGATVTRRLVHAKFLDAVNFTNGNPYADPQQEVVQYFVLERVVSLTYESATFELTIPSETTGARLPNRRVVANLCVWQYRKGACSYSGGACADENDKPTKDINQDRCGKRLSSCRMRFGNDPLPFGGFPAADKVNSR</sequence>
<keyword evidence="2" id="KW-1185">Reference proteome</keyword>